<protein>
    <submittedName>
        <fullName evidence="1">Uncharacterized protein</fullName>
    </submittedName>
</protein>
<gene>
    <name evidence="1" type="ORF">J421_5359</name>
</gene>
<dbReference type="HOGENOM" id="CLU_2584725_0_0_0"/>
<keyword evidence="2" id="KW-1185">Reference proteome</keyword>
<keyword evidence="1" id="KW-0614">Plasmid</keyword>
<evidence type="ECO:0000313" key="1">
    <source>
        <dbReference type="EMBL" id="AHG92894.1"/>
    </source>
</evidence>
<dbReference type="InParanoid" id="W0RPG0"/>
<dbReference type="KEGG" id="gba:J421_5359"/>
<dbReference type="AlphaFoldDB" id="W0RPG0"/>
<proteinExistence type="predicted"/>
<dbReference type="Proteomes" id="UP000019151">
    <property type="component" value="Plasmid 1"/>
</dbReference>
<sequence>MLSLRATGFLLAALCERLGLCLPPEARRKLLNDPPPDAESFTAAVFAAEGLERAPSHRALYRDALALAERAFADHARADT</sequence>
<reference evidence="1 2" key="1">
    <citation type="journal article" date="2014" name="Genome Announc.">
        <title>Genome Sequence and Methylome of Soil Bacterium Gemmatirosa kalamazoonensis KBS708T, a Member of the Rarely Cultivated Gemmatimonadetes Phylum.</title>
        <authorList>
            <person name="Debruyn J.M."/>
            <person name="Radosevich M."/>
            <person name="Wommack K.E."/>
            <person name="Polson S.W."/>
            <person name="Hauser L.J."/>
            <person name="Fawaz M.N."/>
            <person name="Korlach J."/>
            <person name="Tsai Y.C."/>
        </authorList>
    </citation>
    <scope>NUCLEOTIDE SEQUENCE [LARGE SCALE GENOMIC DNA]</scope>
    <source>
        <strain evidence="1 2">KBS708</strain>
        <plasmid evidence="2">Plasmid 1</plasmid>
    </source>
</reference>
<evidence type="ECO:0000313" key="2">
    <source>
        <dbReference type="Proteomes" id="UP000019151"/>
    </source>
</evidence>
<name>W0RPG0_9BACT</name>
<accession>W0RPG0</accession>
<dbReference type="EMBL" id="CP007129">
    <property type="protein sequence ID" value="AHG92894.1"/>
    <property type="molecule type" value="Genomic_DNA"/>
</dbReference>
<geneLocation type="plasmid" evidence="1 2">
    <name>1</name>
</geneLocation>
<organism evidence="1 2">
    <name type="scientific">Gemmatirosa kalamazoonensis</name>
    <dbReference type="NCBI Taxonomy" id="861299"/>
    <lineage>
        <taxon>Bacteria</taxon>
        <taxon>Pseudomonadati</taxon>
        <taxon>Gemmatimonadota</taxon>
        <taxon>Gemmatimonadia</taxon>
        <taxon>Gemmatimonadales</taxon>
        <taxon>Gemmatimonadaceae</taxon>
        <taxon>Gemmatirosa</taxon>
    </lineage>
</organism>